<protein>
    <recommendedName>
        <fullName evidence="2">Regulatory protein zeste</fullName>
    </recommendedName>
</protein>
<evidence type="ECO:0000256" key="5">
    <source>
        <dbReference type="ARBA" id="ARBA00023163"/>
    </source>
</evidence>
<keyword evidence="8" id="KW-1185">Reference proteome</keyword>
<dbReference type="InterPro" id="IPR028002">
    <property type="entry name" value="Myb_DNA-bind_5"/>
</dbReference>
<evidence type="ECO:0000256" key="6">
    <source>
        <dbReference type="ARBA" id="ARBA00025466"/>
    </source>
</evidence>
<evidence type="ECO:0000256" key="2">
    <source>
        <dbReference type="ARBA" id="ARBA00016807"/>
    </source>
</evidence>
<evidence type="ECO:0000256" key="1">
    <source>
        <dbReference type="ARBA" id="ARBA00011764"/>
    </source>
</evidence>
<gene>
    <name evidence="9" type="primary">LOC125777264</name>
</gene>
<evidence type="ECO:0000259" key="7">
    <source>
        <dbReference type="Pfam" id="PF13873"/>
    </source>
</evidence>
<comment type="subunit">
    <text evidence="1">Self-associates forming complexes of several hundred monomers.</text>
</comment>
<feature type="domain" description="Myb/SANT-like DNA-binding" evidence="7">
    <location>
        <begin position="22"/>
        <end position="90"/>
    </location>
</feature>
<evidence type="ECO:0000256" key="3">
    <source>
        <dbReference type="ARBA" id="ARBA00023015"/>
    </source>
</evidence>
<evidence type="ECO:0000313" key="9">
    <source>
        <dbReference type="RefSeq" id="XP_049307605.1"/>
    </source>
</evidence>
<sequence>MCSSLYLTIMEKEDHNKVLCTSKEQIECYLNFVRVHPEIKLHKNEQSRPKRVAELWAELSVQLNALNGPTRNPNKWRENLSHWKKHIRSRARRAKADKLVTGGGPSSTIELSETEQRALDTLGSIAVDGLADVPTIGTEEEVVFTAAPSPLNTTSDESNDCTLSSSRSKKMTTDEMFRNYIDLMKRKAEEDRAFRIQTLDSINKHTESINNLAAAIVSLTQTIVKKTEDCTKK</sequence>
<dbReference type="Proteomes" id="UP001652620">
    <property type="component" value="Chromosome 1"/>
</dbReference>
<keyword evidence="5" id="KW-0804">Transcription</keyword>
<name>A0ABM3JEE4_BACDO</name>
<dbReference type="RefSeq" id="XP_049307605.1">
    <property type="nucleotide sequence ID" value="XM_049451648.1"/>
</dbReference>
<reference evidence="9" key="2">
    <citation type="submission" date="2025-08" db="UniProtKB">
        <authorList>
            <consortium name="RefSeq"/>
        </authorList>
    </citation>
    <scope>IDENTIFICATION</scope>
    <source>
        <tissue evidence="9">Adult</tissue>
    </source>
</reference>
<proteinExistence type="predicted"/>
<reference evidence="8" key="1">
    <citation type="submission" date="2025-05" db="UniProtKB">
        <authorList>
            <consortium name="RefSeq"/>
        </authorList>
    </citation>
    <scope>NUCLEOTIDE SEQUENCE [LARGE SCALE GENOMIC DNA]</scope>
</reference>
<evidence type="ECO:0000256" key="4">
    <source>
        <dbReference type="ARBA" id="ARBA00023125"/>
    </source>
</evidence>
<organism evidence="8 9">
    <name type="scientific">Bactrocera dorsalis</name>
    <name type="common">Oriental fruit fly</name>
    <name type="synonym">Dacus dorsalis</name>
    <dbReference type="NCBI Taxonomy" id="27457"/>
    <lineage>
        <taxon>Eukaryota</taxon>
        <taxon>Metazoa</taxon>
        <taxon>Ecdysozoa</taxon>
        <taxon>Arthropoda</taxon>
        <taxon>Hexapoda</taxon>
        <taxon>Insecta</taxon>
        <taxon>Pterygota</taxon>
        <taxon>Neoptera</taxon>
        <taxon>Endopterygota</taxon>
        <taxon>Diptera</taxon>
        <taxon>Brachycera</taxon>
        <taxon>Muscomorpha</taxon>
        <taxon>Tephritoidea</taxon>
        <taxon>Tephritidae</taxon>
        <taxon>Bactrocera</taxon>
        <taxon>Bactrocera</taxon>
    </lineage>
</organism>
<keyword evidence="3" id="KW-0805">Transcription regulation</keyword>
<accession>A0ABM3JEE4</accession>
<keyword evidence="4" id="KW-0238">DNA-binding</keyword>
<comment type="function">
    <text evidence="6">Involved in transvection phenomena (= synapsis-dependent gene expression), where the synaptic pairing of chromosomes carrying genes with which zeste interacts influences the expression of these genes. Zeste binds to DNA and stimulates transcription from a nearby promoter.</text>
</comment>
<dbReference type="Pfam" id="PF13873">
    <property type="entry name" value="Myb_DNA-bind_5"/>
    <property type="match status" value="1"/>
</dbReference>
<dbReference type="GeneID" id="125777264"/>
<evidence type="ECO:0000313" key="8">
    <source>
        <dbReference type="Proteomes" id="UP001652620"/>
    </source>
</evidence>